<name>M0MWZ2_9EURY</name>
<proteinExistence type="predicted"/>
<feature type="compositionally biased region" description="Basic and acidic residues" evidence="1">
    <location>
        <begin position="13"/>
        <end position="28"/>
    </location>
</feature>
<dbReference type="OrthoDB" id="381383at2157"/>
<dbReference type="RefSeq" id="WP_007742421.1">
    <property type="nucleotide sequence ID" value="NZ_AOMF01000171.1"/>
</dbReference>
<keyword evidence="2" id="KW-0812">Transmembrane</keyword>
<dbReference type="EMBL" id="AOMF01000171">
    <property type="protein sequence ID" value="EMA50257.1"/>
    <property type="molecule type" value="Genomic_DNA"/>
</dbReference>
<evidence type="ECO:0000256" key="2">
    <source>
        <dbReference type="SAM" id="Phobius"/>
    </source>
</evidence>
<accession>M0MWZ2</accession>
<keyword evidence="2" id="KW-1133">Transmembrane helix</keyword>
<sequence>MYPVQAVTTTACRRGDGDTVSDQPRESIDDSDDDRTPSMAVVRAISRLPGIRERAPRRNALVMFTYLLLAASLAGLFGWIIDNVPLAL</sequence>
<evidence type="ECO:0000256" key="1">
    <source>
        <dbReference type="SAM" id="MobiDB-lite"/>
    </source>
</evidence>
<dbReference type="STRING" id="1227457.C451_17200"/>
<keyword evidence="2" id="KW-0472">Membrane</keyword>
<dbReference type="Proteomes" id="UP000011680">
    <property type="component" value="Unassembled WGS sequence"/>
</dbReference>
<dbReference type="AlphaFoldDB" id="M0MWZ2"/>
<comment type="caution">
    <text evidence="3">The sequence shown here is derived from an EMBL/GenBank/DDBJ whole genome shotgun (WGS) entry which is preliminary data.</text>
</comment>
<dbReference type="PATRIC" id="fig|1227457.3.peg.3354"/>
<organism evidence="3 4">
    <name type="scientific">Halococcus thailandensis JCM 13552</name>
    <dbReference type="NCBI Taxonomy" id="1227457"/>
    <lineage>
        <taxon>Archaea</taxon>
        <taxon>Methanobacteriati</taxon>
        <taxon>Methanobacteriota</taxon>
        <taxon>Stenosarchaea group</taxon>
        <taxon>Halobacteria</taxon>
        <taxon>Halobacteriales</taxon>
        <taxon>Halococcaceae</taxon>
        <taxon>Halococcus</taxon>
    </lineage>
</organism>
<gene>
    <name evidence="3" type="ORF">C451_17200</name>
</gene>
<evidence type="ECO:0000313" key="3">
    <source>
        <dbReference type="EMBL" id="EMA50257.1"/>
    </source>
</evidence>
<reference evidence="3 4" key="1">
    <citation type="journal article" date="2014" name="PLoS Genet.">
        <title>Phylogenetically driven sequencing of extremely halophilic archaea reveals strategies for static and dynamic osmo-response.</title>
        <authorList>
            <person name="Becker E.A."/>
            <person name="Seitzer P.M."/>
            <person name="Tritt A."/>
            <person name="Larsen D."/>
            <person name="Krusor M."/>
            <person name="Yao A.I."/>
            <person name="Wu D."/>
            <person name="Madern D."/>
            <person name="Eisen J.A."/>
            <person name="Darling A.E."/>
            <person name="Facciotti M.T."/>
        </authorList>
    </citation>
    <scope>NUCLEOTIDE SEQUENCE [LARGE SCALE GENOMIC DNA]</scope>
    <source>
        <strain evidence="3 4">JCM 13552</strain>
    </source>
</reference>
<feature type="compositionally biased region" description="Polar residues" evidence="1">
    <location>
        <begin position="1"/>
        <end position="11"/>
    </location>
</feature>
<feature type="transmembrane region" description="Helical" evidence="2">
    <location>
        <begin position="60"/>
        <end position="81"/>
    </location>
</feature>
<protein>
    <submittedName>
        <fullName evidence="3">Uncharacterized protein</fullName>
    </submittedName>
</protein>
<feature type="region of interest" description="Disordered" evidence="1">
    <location>
        <begin position="1"/>
        <end position="35"/>
    </location>
</feature>
<keyword evidence="4" id="KW-1185">Reference proteome</keyword>
<evidence type="ECO:0000313" key="4">
    <source>
        <dbReference type="Proteomes" id="UP000011680"/>
    </source>
</evidence>